<evidence type="ECO:0000256" key="2">
    <source>
        <dbReference type="SAM" id="MobiDB-lite"/>
    </source>
</evidence>
<comment type="caution">
    <text evidence="3">The sequence shown here is derived from an EMBL/GenBank/DDBJ whole genome shotgun (WGS) entry which is preliminary data.</text>
</comment>
<keyword evidence="1" id="KW-0175">Coiled coil</keyword>
<accession>A0AAJ0GEK2</accession>
<gene>
    <name evidence="3" type="ORF">LTR09_003217</name>
</gene>
<organism evidence="3 4">
    <name type="scientific">Extremus antarcticus</name>
    <dbReference type="NCBI Taxonomy" id="702011"/>
    <lineage>
        <taxon>Eukaryota</taxon>
        <taxon>Fungi</taxon>
        <taxon>Dikarya</taxon>
        <taxon>Ascomycota</taxon>
        <taxon>Pezizomycotina</taxon>
        <taxon>Dothideomycetes</taxon>
        <taxon>Dothideomycetidae</taxon>
        <taxon>Mycosphaerellales</taxon>
        <taxon>Extremaceae</taxon>
        <taxon>Extremus</taxon>
    </lineage>
</organism>
<keyword evidence="4" id="KW-1185">Reference proteome</keyword>
<evidence type="ECO:0000313" key="4">
    <source>
        <dbReference type="Proteomes" id="UP001271007"/>
    </source>
</evidence>
<dbReference type="AlphaFoldDB" id="A0AAJ0GEK2"/>
<protein>
    <submittedName>
        <fullName evidence="3">Uncharacterized protein</fullName>
    </submittedName>
</protein>
<feature type="region of interest" description="Disordered" evidence="2">
    <location>
        <begin position="1"/>
        <end position="48"/>
    </location>
</feature>
<feature type="coiled-coil region" evidence="1">
    <location>
        <begin position="124"/>
        <end position="254"/>
    </location>
</feature>
<dbReference type="Proteomes" id="UP001271007">
    <property type="component" value="Unassembled WGS sequence"/>
</dbReference>
<feature type="coiled-coil region" evidence="1">
    <location>
        <begin position="301"/>
        <end position="356"/>
    </location>
</feature>
<sequence length="390" mass="43330">MNVYGGHSPSEPATEDIDSSPGVAGSQNTSDMRRDIDTQQVQSTDDPSALENETWFKANDQPGNLLFRPPKTRATLLAELQRLIGVFEAGRVVTVLTESAEAIVEDAQRISQLQFELQNSLENRLGLADQLELTRLEVKQLEQDISSAKEELGTCSARLKKKKKQECETLVQDVDRLEASEAENQEKLHLASSQLEQACGDIAAIGAERTALKEEVKELKQVGDRAQKEVDDLREQLTQKTEDHDRVVEDLDRKDGEHKTGLQQKLAESRETYTEAFIQLNKTRLDNATLAAGQALSAKEADRSKQEVEGLQAKVIALKQHLAMENGKCADVADDNVQLEERNASLACRLEEVETETQQLRSSNETLRLWSGIVVQAADGSKHALQHLQK</sequence>
<dbReference type="EMBL" id="JAWDJX010000007">
    <property type="protein sequence ID" value="KAK3055983.1"/>
    <property type="molecule type" value="Genomic_DNA"/>
</dbReference>
<name>A0AAJ0GEK2_9PEZI</name>
<reference evidence="3" key="1">
    <citation type="submission" date="2023-04" db="EMBL/GenBank/DDBJ databases">
        <title>Black Yeasts Isolated from many extreme environments.</title>
        <authorList>
            <person name="Coleine C."/>
            <person name="Stajich J.E."/>
            <person name="Selbmann L."/>
        </authorList>
    </citation>
    <scope>NUCLEOTIDE SEQUENCE</scope>
    <source>
        <strain evidence="3">CCFEE 5312</strain>
    </source>
</reference>
<evidence type="ECO:0000256" key="1">
    <source>
        <dbReference type="SAM" id="Coils"/>
    </source>
</evidence>
<proteinExistence type="predicted"/>
<evidence type="ECO:0000313" key="3">
    <source>
        <dbReference type="EMBL" id="KAK3055983.1"/>
    </source>
</evidence>